<dbReference type="STRING" id="1072389.K1Y2R7"/>
<dbReference type="PANTHER" id="PTHR28002:SF1">
    <property type="entry name" value="MIOREX COMPLEX COMPONENT 11"/>
    <property type="match status" value="1"/>
</dbReference>
<reference evidence="2 3" key="1">
    <citation type="journal article" date="2012" name="BMC Genomics">
        <title>Sequencing the genome of Marssonina brunnea reveals fungus-poplar co-evolution.</title>
        <authorList>
            <person name="Zhu S."/>
            <person name="Cao Y.-Z."/>
            <person name="Jiang C."/>
            <person name="Tan B.-Y."/>
            <person name="Wang Z."/>
            <person name="Feng S."/>
            <person name="Zhang L."/>
            <person name="Su X.-H."/>
            <person name="Brejova B."/>
            <person name="Vinar T."/>
            <person name="Xu M."/>
            <person name="Wang M.-X."/>
            <person name="Zhang S.-G."/>
            <person name="Huang M.-R."/>
            <person name="Wu R."/>
            <person name="Zhou Y."/>
        </authorList>
    </citation>
    <scope>NUCLEOTIDE SEQUENCE [LARGE SCALE GENOMIC DNA]</scope>
    <source>
        <strain evidence="2 3">MB_m1</strain>
    </source>
</reference>
<evidence type="ECO:0000313" key="3">
    <source>
        <dbReference type="Proteomes" id="UP000006753"/>
    </source>
</evidence>
<feature type="region of interest" description="Disordered" evidence="1">
    <location>
        <begin position="212"/>
        <end position="238"/>
    </location>
</feature>
<evidence type="ECO:0000256" key="1">
    <source>
        <dbReference type="SAM" id="MobiDB-lite"/>
    </source>
</evidence>
<dbReference type="Pfam" id="PF10306">
    <property type="entry name" value="FLILHELTA"/>
    <property type="match status" value="1"/>
</dbReference>
<feature type="compositionally biased region" description="Low complexity" evidence="1">
    <location>
        <begin position="212"/>
        <end position="221"/>
    </location>
</feature>
<sequence length="238" mass="24836">MPPPNPHLTRLLARLPPRLHRYTSTLRTAPLSHLTAFLILHELTAIAPLVGLAATFHYTNTLPQGGQWLGENVRAGAERFGRWFGRKGWFGFEAGAGARAPPDGSGEGVVRGEGEGGGGGGFGGGDGMLEKEKEEGKGMGKVYRSSSEQGTKILVEVATAYAITKVLLPVRVAVSVWATPWFARVFVGRLGRVFALGRRVFGNGGGKVAVGGRNTSPAAGTGAVGGGVGPGSRRRRVG</sequence>
<protein>
    <submittedName>
        <fullName evidence="2">Uncharacterized protein</fullName>
    </submittedName>
</protein>
<dbReference type="InParanoid" id="K1Y2R7"/>
<keyword evidence="3" id="KW-1185">Reference proteome</keyword>
<dbReference type="PANTHER" id="PTHR28002">
    <property type="entry name" value="MIOREX COMPLEX COMPONENT 11"/>
    <property type="match status" value="1"/>
</dbReference>
<organism evidence="2 3">
    <name type="scientific">Marssonina brunnea f. sp. multigermtubi (strain MB_m1)</name>
    <name type="common">Marssonina leaf spot fungus</name>
    <dbReference type="NCBI Taxonomy" id="1072389"/>
    <lineage>
        <taxon>Eukaryota</taxon>
        <taxon>Fungi</taxon>
        <taxon>Dikarya</taxon>
        <taxon>Ascomycota</taxon>
        <taxon>Pezizomycotina</taxon>
        <taxon>Leotiomycetes</taxon>
        <taxon>Helotiales</taxon>
        <taxon>Drepanopezizaceae</taxon>
        <taxon>Drepanopeziza</taxon>
    </lineage>
</organism>
<name>K1Y2R7_MARBU</name>
<proteinExistence type="predicted"/>
<dbReference type="HOGENOM" id="CLU_071379_2_0_1"/>
<dbReference type="EMBL" id="JH921431">
    <property type="protein sequence ID" value="EKD19459.1"/>
    <property type="molecule type" value="Genomic_DNA"/>
</dbReference>
<dbReference type="KEGG" id="mbe:MBM_02696"/>
<dbReference type="OMA" id="VGAFHYG"/>
<evidence type="ECO:0000313" key="2">
    <source>
        <dbReference type="EMBL" id="EKD19459.1"/>
    </source>
</evidence>
<dbReference type="eggNOG" id="ENOG502S09K">
    <property type="taxonomic scope" value="Eukaryota"/>
</dbReference>
<dbReference type="GO" id="GO:0005739">
    <property type="term" value="C:mitochondrion"/>
    <property type="evidence" value="ECO:0007669"/>
    <property type="project" value="TreeGrafter"/>
</dbReference>
<dbReference type="InterPro" id="IPR018811">
    <property type="entry name" value="MRX11"/>
</dbReference>
<feature type="compositionally biased region" description="Gly residues" evidence="1">
    <location>
        <begin position="105"/>
        <end position="127"/>
    </location>
</feature>
<dbReference type="Proteomes" id="UP000006753">
    <property type="component" value="Unassembled WGS sequence"/>
</dbReference>
<feature type="region of interest" description="Disordered" evidence="1">
    <location>
        <begin position="98"/>
        <end position="128"/>
    </location>
</feature>
<dbReference type="OrthoDB" id="5580261at2759"/>
<dbReference type="AlphaFoldDB" id="K1Y2R7"/>
<gene>
    <name evidence="2" type="ORF">MBM_02696</name>
</gene>
<accession>K1Y2R7</accession>